<evidence type="ECO:0000313" key="6">
    <source>
        <dbReference type="EMBL" id="OOZ40811.1"/>
    </source>
</evidence>
<reference evidence="6 7" key="1">
    <citation type="submission" date="2016-11" db="EMBL/GenBank/DDBJ databases">
        <title>Mixed transmission modes and dynamic genome evolution in an obligate animal-bacterial symbiosis.</title>
        <authorList>
            <person name="Russell S.L."/>
            <person name="Corbett-Detig R.B."/>
            <person name="Cavanaugh C.M."/>
        </authorList>
    </citation>
    <scope>NUCLEOTIDE SEQUENCE [LARGE SCALE GENOMIC DNA]</scope>
    <source>
        <strain evidence="6">Sveles-Q1</strain>
    </source>
</reference>
<evidence type="ECO:0000256" key="1">
    <source>
        <dbReference type="ARBA" id="ARBA00009437"/>
    </source>
</evidence>
<comment type="caution">
    <text evidence="6">The sequence shown here is derived from an EMBL/GenBank/DDBJ whole genome shotgun (WGS) entry which is preliminary data.</text>
</comment>
<dbReference type="Pfam" id="PF03466">
    <property type="entry name" value="LysR_substrate"/>
    <property type="match status" value="1"/>
</dbReference>
<dbReference type="SUPFAM" id="SSF53850">
    <property type="entry name" value="Periplasmic binding protein-like II"/>
    <property type="match status" value="1"/>
</dbReference>
<name>A0A1T2L6U5_9GAMM</name>
<keyword evidence="7" id="KW-1185">Reference proteome</keyword>
<dbReference type="Proteomes" id="UP000191110">
    <property type="component" value="Unassembled WGS sequence"/>
</dbReference>
<keyword evidence="3" id="KW-0238">DNA-binding</keyword>
<accession>A0A1T2L6U5</accession>
<evidence type="ECO:0000256" key="3">
    <source>
        <dbReference type="ARBA" id="ARBA00023125"/>
    </source>
</evidence>
<dbReference type="InterPro" id="IPR005119">
    <property type="entry name" value="LysR_subst-bd"/>
</dbReference>
<dbReference type="SUPFAM" id="SSF46785">
    <property type="entry name" value="Winged helix' DNA-binding domain"/>
    <property type="match status" value="1"/>
</dbReference>
<dbReference type="Gene3D" id="3.40.190.290">
    <property type="match status" value="1"/>
</dbReference>
<dbReference type="Gene3D" id="1.10.10.10">
    <property type="entry name" value="Winged helix-like DNA-binding domain superfamily/Winged helix DNA-binding domain"/>
    <property type="match status" value="1"/>
</dbReference>
<comment type="similarity">
    <text evidence="1">Belongs to the LysR transcriptional regulatory family.</text>
</comment>
<dbReference type="GO" id="GO:0003700">
    <property type="term" value="F:DNA-binding transcription factor activity"/>
    <property type="evidence" value="ECO:0007669"/>
    <property type="project" value="InterPro"/>
</dbReference>
<evidence type="ECO:0000259" key="5">
    <source>
        <dbReference type="PROSITE" id="PS50931"/>
    </source>
</evidence>
<sequence>MDIPALNAFVTVAESGSFSLAAELIHLTQPAISKRITALESELNCRLFDRISRQTTLTEAGAALLPRARQILEQIEDSKRTLTNLSGTIGGQLTIGTSHHIGLHRLPPILRSYVDRYPQVDLDIRFLDSEAGMQAVLHGELELGLITLPTESPAGLITHTIWEDPLAFIAAHDHPLTKLSAITASSLANYDTILPSEGTYTRQIIEAKFAPLGITPRVSMATNYLETIKMLVSVGLGWSVLPRSMVDEEVSVLNVEGIELKRILGLVQHPQRTLSNAASALKQLLLEIVPSEAL</sequence>
<dbReference type="AlphaFoldDB" id="A0A1T2L6U5"/>
<dbReference type="CDD" id="cd05466">
    <property type="entry name" value="PBP2_LTTR_substrate"/>
    <property type="match status" value="1"/>
</dbReference>
<dbReference type="PROSITE" id="PS50931">
    <property type="entry name" value="HTH_LYSR"/>
    <property type="match status" value="1"/>
</dbReference>
<protein>
    <submittedName>
        <fullName evidence="6">LysR family transcriptional regulator</fullName>
    </submittedName>
</protein>
<gene>
    <name evidence="6" type="ORF">BOW53_06225</name>
</gene>
<organism evidence="6 7">
    <name type="scientific">Solemya pervernicosa gill symbiont</name>
    <dbReference type="NCBI Taxonomy" id="642797"/>
    <lineage>
        <taxon>Bacteria</taxon>
        <taxon>Pseudomonadati</taxon>
        <taxon>Pseudomonadota</taxon>
        <taxon>Gammaproteobacteria</taxon>
        <taxon>sulfur-oxidizing symbionts</taxon>
    </lineage>
</organism>
<dbReference type="InterPro" id="IPR036390">
    <property type="entry name" value="WH_DNA-bd_sf"/>
</dbReference>
<dbReference type="PANTHER" id="PTHR30126">
    <property type="entry name" value="HTH-TYPE TRANSCRIPTIONAL REGULATOR"/>
    <property type="match status" value="1"/>
</dbReference>
<proteinExistence type="inferred from homology"/>
<dbReference type="EMBL" id="MPRL01000017">
    <property type="protein sequence ID" value="OOZ40811.1"/>
    <property type="molecule type" value="Genomic_DNA"/>
</dbReference>
<evidence type="ECO:0000256" key="2">
    <source>
        <dbReference type="ARBA" id="ARBA00023015"/>
    </source>
</evidence>
<dbReference type="OrthoDB" id="9803735at2"/>
<keyword evidence="4" id="KW-0804">Transcription</keyword>
<dbReference type="FunFam" id="1.10.10.10:FF:000001">
    <property type="entry name" value="LysR family transcriptional regulator"/>
    <property type="match status" value="1"/>
</dbReference>
<dbReference type="InterPro" id="IPR036388">
    <property type="entry name" value="WH-like_DNA-bd_sf"/>
</dbReference>
<dbReference type="InterPro" id="IPR000847">
    <property type="entry name" value="LysR_HTH_N"/>
</dbReference>
<evidence type="ECO:0000313" key="7">
    <source>
        <dbReference type="Proteomes" id="UP000191110"/>
    </source>
</evidence>
<dbReference type="PANTHER" id="PTHR30126:SF81">
    <property type="entry name" value="HTH-TYPE TRANSCRIPTIONAL REGULATOR ILVY"/>
    <property type="match status" value="1"/>
</dbReference>
<keyword evidence="2" id="KW-0805">Transcription regulation</keyword>
<dbReference type="Pfam" id="PF00126">
    <property type="entry name" value="HTH_1"/>
    <property type="match status" value="1"/>
</dbReference>
<dbReference type="PRINTS" id="PR00039">
    <property type="entry name" value="HTHLYSR"/>
</dbReference>
<feature type="domain" description="HTH lysR-type" evidence="5">
    <location>
        <begin position="1"/>
        <end position="58"/>
    </location>
</feature>
<dbReference type="GO" id="GO:0000976">
    <property type="term" value="F:transcription cis-regulatory region binding"/>
    <property type="evidence" value="ECO:0007669"/>
    <property type="project" value="TreeGrafter"/>
</dbReference>
<dbReference type="RefSeq" id="WP_078483227.1">
    <property type="nucleotide sequence ID" value="NZ_MPRL01000017.1"/>
</dbReference>
<evidence type="ECO:0000256" key="4">
    <source>
        <dbReference type="ARBA" id="ARBA00023163"/>
    </source>
</evidence>